<evidence type="ECO:0008006" key="3">
    <source>
        <dbReference type="Google" id="ProtNLM"/>
    </source>
</evidence>
<dbReference type="AlphaFoldDB" id="A0AB73C4N0"/>
<organism evidence="1 2">
    <name type="scientific">Fusobacterium necrophorum DJ-2</name>
    <dbReference type="NCBI Taxonomy" id="1441737"/>
    <lineage>
        <taxon>Bacteria</taxon>
        <taxon>Fusobacteriati</taxon>
        <taxon>Fusobacteriota</taxon>
        <taxon>Fusobacteriia</taxon>
        <taxon>Fusobacteriales</taxon>
        <taxon>Fusobacteriaceae</taxon>
        <taxon>Fusobacterium</taxon>
    </lineage>
</organism>
<comment type="caution">
    <text evidence="1">The sequence shown here is derived from an EMBL/GenBank/DDBJ whole genome shotgun (WGS) entry which is preliminary data.</text>
</comment>
<gene>
    <name evidence="1" type="ORF">FUSO8_02875</name>
</gene>
<evidence type="ECO:0000313" key="1">
    <source>
        <dbReference type="EMBL" id="KDE72985.1"/>
    </source>
</evidence>
<proteinExistence type="predicted"/>
<dbReference type="EMBL" id="JAAH01000033">
    <property type="protein sequence ID" value="KDE72985.1"/>
    <property type="molecule type" value="Genomic_DNA"/>
</dbReference>
<dbReference type="Proteomes" id="UP000027058">
    <property type="component" value="Unassembled WGS sequence"/>
</dbReference>
<reference evidence="1 2" key="1">
    <citation type="submission" date="2014-01" db="EMBL/GenBank/DDBJ databases">
        <title>Comparative genomics of Fusobacterium necrophorum wild isolates.</title>
        <authorList>
            <person name="Kittichotirat W."/>
            <person name="Bumgarner R.E."/>
            <person name="Lawrence P."/>
        </authorList>
    </citation>
    <scope>NUCLEOTIDE SEQUENCE [LARGE SCALE GENOMIC DNA]</scope>
    <source>
        <strain evidence="1 2">DJ-2</strain>
    </source>
</reference>
<accession>A0AB73C4N0</accession>
<name>A0AB73C4N0_9FUSO</name>
<protein>
    <recommendedName>
        <fullName evidence="3">CopG family transcriptional regulator</fullName>
    </recommendedName>
</protein>
<evidence type="ECO:0000313" key="2">
    <source>
        <dbReference type="Proteomes" id="UP000027058"/>
    </source>
</evidence>
<sequence>MMKKEEVLGKIGSFCSLTKKRRNGNICIIGNTKRRDRMITKTIKMEEKLIQDILEISKIYNMSFSDFVRKALKKEIEEKKNDFFYKMKTVAYATKEETEDILEGLNSLAKEDLEYVEEEEIAL</sequence>